<dbReference type="AlphaFoldDB" id="A0AAE0HP37"/>
<protein>
    <submittedName>
        <fullName evidence="1">Uncharacterized protein</fullName>
    </submittedName>
</protein>
<organism evidence="1 2">
    <name type="scientific">Chaetomium fimeti</name>
    <dbReference type="NCBI Taxonomy" id="1854472"/>
    <lineage>
        <taxon>Eukaryota</taxon>
        <taxon>Fungi</taxon>
        <taxon>Dikarya</taxon>
        <taxon>Ascomycota</taxon>
        <taxon>Pezizomycotina</taxon>
        <taxon>Sordariomycetes</taxon>
        <taxon>Sordariomycetidae</taxon>
        <taxon>Sordariales</taxon>
        <taxon>Chaetomiaceae</taxon>
        <taxon>Chaetomium</taxon>
    </lineage>
</organism>
<sequence>MHFRVVLQAERIAGALVKSERELCISQLLRNPCFHILQQRQKWRNKRDVGKTQGLWSRIPENEAALEPVALRAAVHAAPEYADYGAVVVADGRARVAKESTVIENNLLLVVHDDCFPTGKGVSRSDFGHVVCEDATGHIRTGAFLVHSLPRCGLFKFEDFGFEEEEIQPAAKRIESTEIHPQSRAWRWWPWEVRHSPEHSILDMRNR</sequence>
<keyword evidence="2" id="KW-1185">Reference proteome</keyword>
<comment type="caution">
    <text evidence="1">The sequence shown here is derived from an EMBL/GenBank/DDBJ whole genome shotgun (WGS) entry which is preliminary data.</text>
</comment>
<dbReference type="GeneID" id="87838971"/>
<dbReference type="RefSeq" id="XP_062663583.1">
    <property type="nucleotide sequence ID" value="XM_062802023.1"/>
</dbReference>
<gene>
    <name evidence="1" type="ORF">B0H64DRAFT_369366</name>
</gene>
<accession>A0AAE0HP37</accession>
<reference evidence="1" key="1">
    <citation type="journal article" date="2023" name="Mol. Phylogenet. Evol.">
        <title>Genome-scale phylogeny and comparative genomics of the fungal order Sordariales.</title>
        <authorList>
            <person name="Hensen N."/>
            <person name="Bonometti L."/>
            <person name="Westerberg I."/>
            <person name="Brannstrom I.O."/>
            <person name="Guillou S."/>
            <person name="Cros-Aarteil S."/>
            <person name="Calhoun S."/>
            <person name="Haridas S."/>
            <person name="Kuo A."/>
            <person name="Mondo S."/>
            <person name="Pangilinan J."/>
            <person name="Riley R."/>
            <person name="LaButti K."/>
            <person name="Andreopoulos B."/>
            <person name="Lipzen A."/>
            <person name="Chen C."/>
            <person name="Yan M."/>
            <person name="Daum C."/>
            <person name="Ng V."/>
            <person name="Clum A."/>
            <person name="Steindorff A."/>
            <person name="Ohm R.A."/>
            <person name="Martin F."/>
            <person name="Silar P."/>
            <person name="Natvig D.O."/>
            <person name="Lalanne C."/>
            <person name="Gautier V."/>
            <person name="Ament-Velasquez S.L."/>
            <person name="Kruys A."/>
            <person name="Hutchinson M.I."/>
            <person name="Powell A.J."/>
            <person name="Barry K."/>
            <person name="Miller A.N."/>
            <person name="Grigoriev I.V."/>
            <person name="Debuchy R."/>
            <person name="Gladieux P."/>
            <person name="Hiltunen Thoren M."/>
            <person name="Johannesson H."/>
        </authorList>
    </citation>
    <scope>NUCLEOTIDE SEQUENCE</scope>
    <source>
        <strain evidence="1">CBS 168.71</strain>
    </source>
</reference>
<dbReference type="EMBL" id="JAUEPN010000001">
    <property type="protein sequence ID" value="KAK3300069.1"/>
    <property type="molecule type" value="Genomic_DNA"/>
</dbReference>
<evidence type="ECO:0000313" key="2">
    <source>
        <dbReference type="Proteomes" id="UP001278766"/>
    </source>
</evidence>
<dbReference type="Proteomes" id="UP001278766">
    <property type="component" value="Unassembled WGS sequence"/>
</dbReference>
<name>A0AAE0HP37_9PEZI</name>
<reference evidence="1" key="2">
    <citation type="submission" date="2023-06" db="EMBL/GenBank/DDBJ databases">
        <authorList>
            <consortium name="Lawrence Berkeley National Laboratory"/>
            <person name="Haridas S."/>
            <person name="Hensen N."/>
            <person name="Bonometti L."/>
            <person name="Westerberg I."/>
            <person name="Brannstrom I.O."/>
            <person name="Guillou S."/>
            <person name="Cros-Aarteil S."/>
            <person name="Calhoun S."/>
            <person name="Kuo A."/>
            <person name="Mondo S."/>
            <person name="Pangilinan J."/>
            <person name="Riley R."/>
            <person name="Labutti K."/>
            <person name="Andreopoulos B."/>
            <person name="Lipzen A."/>
            <person name="Chen C."/>
            <person name="Yanf M."/>
            <person name="Daum C."/>
            <person name="Ng V."/>
            <person name="Clum A."/>
            <person name="Steindorff A."/>
            <person name="Ohm R."/>
            <person name="Martin F."/>
            <person name="Silar P."/>
            <person name="Natvig D."/>
            <person name="Lalanne C."/>
            <person name="Gautier V."/>
            <person name="Ament-Velasquez S.L."/>
            <person name="Kruys A."/>
            <person name="Hutchinson M.I."/>
            <person name="Powell A.J."/>
            <person name="Barry K."/>
            <person name="Miller A.N."/>
            <person name="Grigoriev I.V."/>
            <person name="Debuchy R."/>
            <person name="Gladieux P."/>
            <person name="Thoren M.H."/>
            <person name="Johannesson H."/>
        </authorList>
    </citation>
    <scope>NUCLEOTIDE SEQUENCE</scope>
    <source>
        <strain evidence="1">CBS 168.71</strain>
    </source>
</reference>
<proteinExistence type="predicted"/>
<evidence type="ECO:0000313" key="1">
    <source>
        <dbReference type="EMBL" id="KAK3300069.1"/>
    </source>
</evidence>